<gene>
    <name evidence="2" type="ORF">CAMP_LOCUS7630</name>
</gene>
<dbReference type="PANTHER" id="PTHR12892:SF8">
    <property type="entry name" value="PROTEIN CBG16685"/>
    <property type="match status" value="1"/>
</dbReference>
<sequence length="347" mass="39426">MAVIASTSDDYYANYAFNSSDPSNSTIRVPKNSTENRRLKYGHAEDDNSDIAYLNFSILIPSILFTTISVACFIAAVAFSLKTDYLPNEQELARGFIVSYGSSRFRCNNTLPIPSNGLPSILNLFELNVIGNVLFRYSTCIPIIIRIFHSFTIKNLVQHDFGAEFSSVHKLLADSMPMFCGLEALTLALFSIITVHEDFPEANRLFKIIFSMSSIVNMLSTTIVIFPFSSKSPAKIDNFSICLKICATFLYSYFMPQYIQYHQASITFPICHSYLPRAFAYMEYTIILSYAIFHLSTLIDLRHISFICYPRSSSGECEPLDPKNFEIGAKYQHCRAFEFNQRRIMSL</sequence>
<feature type="transmembrane region" description="Helical" evidence="1">
    <location>
        <begin position="176"/>
        <end position="196"/>
    </location>
</feature>
<keyword evidence="1" id="KW-0472">Membrane</keyword>
<dbReference type="GO" id="GO:0000139">
    <property type="term" value="C:Golgi membrane"/>
    <property type="evidence" value="ECO:0007669"/>
    <property type="project" value="InterPro"/>
</dbReference>
<keyword evidence="1" id="KW-0812">Transmembrane</keyword>
<proteinExistence type="predicted"/>
<keyword evidence="1" id="KW-1133">Transmembrane helix</keyword>
<evidence type="ECO:0000256" key="1">
    <source>
        <dbReference type="SAM" id="Phobius"/>
    </source>
</evidence>
<dbReference type="EMBL" id="CANHGI010000003">
    <property type="protein sequence ID" value="CAI5444993.1"/>
    <property type="molecule type" value="Genomic_DNA"/>
</dbReference>
<feature type="transmembrane region" description="Helical" evidence="1">
    <location>
        <begin position="241"/>
        <end position="259"/>
    </location>
</feature>
<evidence type="ECO:0000313" key="2">
    <source>
        <dbReference type="EMBL" id="CAI5444993.1"/>
    </source>
</evidence>
<organism evidence="2 3">
    <name type="scientific">Caenorhabditis angaria</name>
    <dbReference type="NCBI Taxonomy" id="860376"/>
    <lineage>
        <taxon>Eukaryota</taxon>
        <taxon>Metazoa</taxon>
        <taxon>Ecdysozoa</taxon>
        <taxon>Nematoda</taxon>
        <taxon>Chromadorea</taxon>
        <taxon>Rhabditida</taxon>
        <taxon>Rhabditina</taxon>
        <taxon>Rhabditomorpha</taxon>
        <taxon>Rhabditoidea</taxon>
        <taxon>Rhabditidae</taxon>
        <taxon>Peloderinae</taxon>
        <taxon>Caenorhabditis</taxon>
    </lineage>
</organism>
<dbReference type="GO" id="GO:0005789">
    <property type="term" value="C:endoplasmic reticulum membrane"/>
    <property type="evidence" value="ECO:0007669"/>
    <property type="project" value="TreeGrafter"/>
</dbReference>
<protein>
    <submittedName>
        <fullName evidence="2">Uncharacterized protein</fullName>
    </submittedName>
</protein>
<feature type="transmembrane region" description="Helical" evidence="1">
    <location>
        <begin position="279"/>
        <end position="301"/>
    </location>
</feature>
<dbReference type="Proteomes" id="UP001152747">
    <property type="component" value="Unassembled WGS sequence"/>
</dbReference>
<dbReference type="InterPro" id="IPR039545">
    <property type="entry name" value="PGAP2"/>
</dbReference>
<evidence type="ECO:0000313" key="3">
    <source>
        <dbReference type="Proteomes" id="UP001152747"/>
    </source>
</evidence>
<dbReference type="PANTHER" id="PTHR12892">
    <property type="entry name" value="FGF RECEPTOR ACTIVATING PROTEIN 1"/>
    <property type="match status" value="1"/>
</dbReference>
<name>A0A9P1IHJ5_9PELO</name>
<dbReference type="GO" id="GO:0006506">
    <property type="term" value="P:GPI anchor biosynthetic process"/>
    <property type="evidence" value="ECO:0007669"/>
    <property type="project" value="TreeGrafter"/>
</dbReference>
<feature type="transmembrane region" description="Helical" evidence="1">
    <location>
        <begin position="58"/>
        <end position="81"/>
    </location>
</feature>
<feature type="transmembrane region" description="Helical" evidence="1">
    <location>
        <begin position="208"/>
        <end position="229"/>
    </location>
</feature>
<comment type="caution">
    <text evidence="2">The sequence shown here is derived from an EMBL/GenBank/DDBJ whole genome shotgun (WGS) entry which is preliminary data.</text>
</comment>
<reference evidence="2" key="1">
    <citation type="submission" date="2022-11" db="EMBL/GenBank/DDBJ databases">
        <authorList>
            <person name="Kikuchi T."/>
        </authorList>
    </citation>
    <scope>NUCLEOTIDE SEQUENCE</scope>
    <source>
        <strain evidence="2">PS1010</strain>
    </source>
</reference>
<accession>A0A9P1IHJ5</accession>
<keyword evidence="3" id="KW-1185">Reference proteome</keyword>
<dbReference type="AlphaFoldDB" id="A0A9P1IHJ5"/>
<dbReference type="OrthoDB" id="68581at2759"/>